<organism evidence="2">
    <name type="scientific">Sylvanvirus sp</name>
    <dbReference type="NCBI Taxonomy" id="2487774"/>
    <lineage>
        <taxon>Viruses</taxon>
    </lineage>
</organism>
<dbReference type="InterPro" id="IPR004027">
    <property type="entry name" value="SEC_C_motif"/>
</dbReference>
<reference evidence="2" key="1">
    <citation type="submission" date="2018-10" db="EMBL/GenBank/DDBJ databases">
        <title>Hidden diversity of soil giant viruses.</title>
        <authorList>
            <person name="Schulz F."/>
            <person name="Alteio L."/>
            <person name="Goudeau D."/>
            <person name="Ryan E.M."/>
            <person name="Malmstrom R.R."/>
            <person name="Blanchard J."/>
            <person name="Woyke T."/>
        </authorList>
    </citation>
    <scope>NUCLEOTIDE SEQUENCE</scope>
    <source>
        <strain evidence="2">SYV1</strain>
    </source>
</reference>
<accession>A0A3G5AIM9</accession>
<sequence length="224" mass="24176">MSSSDPICDESGLNEVINLMEQKINISDMKDVLQSVLRNEDLKTTIMNSIDKHTNSNGMEHSNTSLPETIGNPSILGGPTSSAAPSSDLIQSILSNPNVTTPVFEAMTPLLNGLNGMNNKNSSGRGNATVNMPSMNSMFKSILNNPNLMQRITKMCQQLGLEGATGASFEELMAKYPNLPDLLAQSNINIKEAFANTKTKKVPPNSPCPCGSSKKYKKCCFSKE</sequence>
<proteinExistence type="predicted"/>
<protein>
    <submittedName>
        <fullName evidence="2">Uncharacterized protein</fullName>
    </submittedName>
</protein>
<dbReference type="SUPFAM" id="SSF103642">
    <property type="entry name" value="Sec-C motif"/>
    <property type="match status" value="1"/>
</dbReference>
<name>A0A3G5AIM9_9VIRU</name>
<feature type="compositionally biased region" description="Polar residues" evidence="1">
    <location>
        <begin position="55"/>
        <end position="67"/>
    </location>
</feature>
<dbReference type="EMBL" id="MK072526">
    <property type="protein sequence ID" value="AYV87040.1"/>
    <property type="molecule type" value="Genomic_DNA"/>
</dbReference>
<dbReference type="Pfam" id="PF02810">
    <property type="entry name" value="SEC-C"/>
    <property type="match status" value="1"/>
</dbReference>
<evidence type="ECO:0000256" key="1">
    <source>
        <dbReference type="SAM" id="MobiDB-lite"/>
    </source>
</evidence>
<evidence type="ECO:0000313" key="2">
    <source>
        <dbReference type="EMBL" id="AYV87040.1"/>
    </source>
</evidence>
<dbReference type="Gene3D" id="3.10.450.50">
    <property type="match status" value="1"/>
</dbReference>
<feature type="region of interest" description="Disordered" evidence="1">
    <location>
        <begin position="51"/>
        <end position="82"/>
    </location>
</feature>
<gene>
    <name evidence="2" type="ORF">Sylvanvirus20_6</name>
</gene>